<dbReference type="GO" id="GO:0005886">
    <property type="term" value="C:plasma membrane"/>
    <property type="evidence" value="ECO:0007669"/>
    <property type="project" value="UniProtKB-SubCell"/>
</dbReference>
<evidence type="ECO:0000259" key="8">
    <source>
        <dbReference type="PROSITE" id="PS50928"/>
    </source>
</evidence>
<dbReference type="PROSITE" id="PS50928">
    <property type="entry name" value="ABC_TM1"/>
    <property type="match status" value="1"/>
</dbReference>
<reference evidence="9 10" key="1">
    <citation type="submission" date="2016-05" db="EMBL/GenBank/DDBJ databases">
        <title>Paenibacillus sp. 1ZS3-15 nov., isolated from the rhizosphere soil.</title>
        <authorList>
            <person name="Zhang X.X."/>
            <person name="Zhang J."/>
        </authorList>
    </citation>
    <scope>NUCLEOTIDE SEQUENCE [LARGE SCALE GENOMIC DNA]</scope>
    <source>
        <strain evidence="9 10">1ZS3-15</strain>
    </source>
</reference>
<feature type="domain" description="ABC transmembrane type-1" evidence="8">
    <location>
        <begin position="89"/>
        <end position="304"/>
    </location>
</feature>
<dbReference type="Gene3D" id="1.10.3720.10">
    <property type="entry name" value="MetI-like"/>
    <property type="match status" value="1"/>
</dbReference>
<keyword evidence="9" id="KW-0547">Nucleotide-binding</keyword>
<keyword evidence="5 7" id="KW-1133">Transmembrane helix</keyword>
<dbReference type="InterPro" id="IPR000515">
    <property type="entry name" value="MetI-like"/>
</dbReference>
<evidence type="ECO:0000313" key="9">
    <source>
        <dbReference type="EMBL" id="OAS21450.1"/>
    </source>
</evidence>
<dbReference type="PANTHER" id="PTHR43227:SF11">
    <property type="entry name" value="BLL4140 PROTEIN"/>
    <property type="match status" value="1"/>
</dbReference>
<dbReference type="GO" id="GO:0055085">
    <property type="term" value="P:transmembrane transport"/>
    <property type="evidence" value="ECO:0007669"/>
    <property type="project" value="InterPro"/>
</dbReference>
<dbReference type="STRING" id="1850517.A8708_30605"/>
<gene>
    <name evidence="9" type="ORF">A8708_30605</name>
</gene>
<dbReference type="CDD" id="cd06261">
    <property type="entry name" value="TM_PBP2"/>
    <property type="match status" value="1"/>
</dbReference>
<protein>
    <submittedName>
        <fullName evidence="9">Polysaccharide ABC transporter ATP-binding protein</fullName>
    </submittedName>
</protein>
<keyword evidence="10" id="KW-1185">Reference proteome</keyword>
<feature type="transmembrane region" description="Helical" evidence="7">
    <location>
        <begin position="281"/>
        <end position="302"/>
    </location>
</feature>
<evidence type="ECO:0000256" key="7">
    <source>
        <dbReference type="RuleBase" id="RU363032"/>
    </source>
</evidence>
<keyword evidence="9" id="KW-0067">ATP-binding</keyword>
<evidence type="ECO:0000256" key="3">
    <source>
        <dbReference type="ARBA" id="ARBA00022475"/>
    </source>
</evidence>
<accession>A0A198AK42</accession>
<dbReference type="Proteomes" id="UP000078454">
    <property type="component" value="Unassembled WGS sequence"/>
</dbReference>
<keyword evidence="6 7" id="KW-0472">Membrane</keyword>
<keyword evidence="4 7" id="KW-0812">Transmembrane</keyword>
<feature type="transmembrane region" description="Helical" evidence="7">
    <location>
        <begin position="135"/>
        <end position="160"/>
    </location>
</feature>
<evidence type="ECO:0000313" key="10">
    <source>
        <dbReference type="Proteomes" id="UP000078454"/>
    </source>
</evidence>
<dbReference type="EMBL" id="LYPB01000049">
    <property type="protein sequence ID" value="OAS21450.1"/>
    <property type="molecule type" value="Genomic_DNA"/>
</dbReference>
<dbReference type="InterPro" id="IPR035906">
    <property type="entry name" value="MetI-like_sf"/>
</dbReference>
<evidence type="ECO:0000256" key="2">
    <source>
        <dbReference type="ARBA" id="ARBA00022448"/>
    </source>
</evidence>
<keyword evidence="2 7" id="KW-0813">Transport</keyword>
<name>A0A198AK42_9BACL</name>
<comment type="subcellular location">
    <subcellularLocation>
        <location evidence="1 7">Cell membrane</location>
        <topology evidence="1 7">Multi-pass membrane protein</topology>
    </subcellularLocation>
</comment>
<comment type="caution">
    <text evidence="9">The sequence shown here is derived from an EMBL/GenBank/DDBJ whole genome shotgun (WGS) entry which is preliminary data.</text>
</comment>
<dbReference type="PANTHER" id="PTHR43227">
    <property type="entry name" value="BLL4140 PROTEIN"/>
    <property type="match status" value="1"/>
</dbReference>
<dbReference type="Pfam" id="PF00528">
    <property type="entry name" value="BPD_transp_1"/>
    <property type="match status" value="1"/>
</dbReference>
<evidence type="ECO:0000256" key="4">
    <source>
        <dbReference type="ARBA" id="ARBA00022692"/>
    </source>
</evidence>
<organism evidence="9 10">
    <name type="scientific">Paenibacillus oryzisoli</name>
    <dbReference type="NCBI Taxonomy" id="1850517"/>
    <lineage>
        <taxon>Bacteria</taxon>
        <taxon>Bacillati</taxon>
        <taxon>Bacillota</taxon>
        <taxon>Bacilli</taxon>
        <taxon>Bacillales</taxon>
        <taxon>Paenibacillaceae</taxon>
        <taxon>Paenibacillus</taxon>
    </lineage>
</organism>
<evidence type="ECO:0000256" key="6">
    <source>
        <dbReference type="ARBA" id="ARBA00023136"/>
    </source>
</evidence>
<dbReference type="InterPro" id="IPR050809">
    <property type="entry name" value="UgpAE/MalFG_permease"/>
</dbReference>
<feature type="transmembrane region" description="Helical" evidence="7">
    <location>
        <begin position="190"/>
        <end position="209"/>
    </location>
</feature>
<evidence type="ECO:0000256" key="5">
    <source>
        <dbReference type="ARBA" id="ARBA00022989"/>
    </source>
</evidence>
<dbReference type="GO" id="GO:0005524">
    <property type="term" value="F:ATP binding"/>
    <property type="evidence" value="ECO:0007669"/>
    <property type="project" value="UniProtKB-KW"/>
</dbReference>
<comment type="similarity">
    <text evidence="7">Belongs to the binding-protein-dependent transport system permease family.</text>
</comment>
<feature type="transmembrane region" description="Helical" evidence="7">
    <location>
        <begin position="29"/>
        <end position="54"/>
    </location>
</feature>
<dbReference type="AlphaFoldDB" id="A0A198AK42"/>
<feature type="transmembrane region" description="Helical" evidence="7">
    <location>
        <begin position="88"/>
        <end position="114"/>
    </location>
</feature>
<evidence type="ECO:0000256" key="1">
    <source>
        <dbReference type="ARBA" id="ARBA00004651"/>
    </source>
</evidence>
<feature type="transmembrane region" description="Helical" evidence="7">
    <location>
        <begin position="230"/>
        <end position="251"/>
    </location>
</feature>
<proteinExistence type="inferred from homology"/>
<sequence>MNGFEARNRDPERKVSLIYKRIILHKAHYLMLFPGLLYYFIFKYVPMGGAIIAFKDFNISGGIWHSPWADPWFKHFKYFYDSPYFTQIMVNTMLISVYKLFWIVPPAIILAILLSEIRWKAFRNVIQSIMYMPHFISWVIIFGISLALFSEADGLINMILKNSGLKTIPFLTSNEWIRSLIVGTDIWQNLGWGTIVYLAAIAGIDSTLYEAARVDGAGRIRMIWHITLPGIRNVIILMLILRLGTILDAGFEQIYVMYNIQVYEKVDIIDTWVFRTGLEQFNFSLGAAVGLYKSIIALILVLGANTLAKRVGGSIW</sequence>
<dbReference type="SUPFAM" id="SSF161098">
    <property type="entry name" value="MetI-like"/>
    <property type="match status" value="1"/>
</dbReference>
<keyword evidence="3" id="KW-1003">Cell membrane</keyword>